<dbReference type="SUPFAM" id="SSF53474">
    <property type="entry name" value="alpha/beta-Hydrolases"/>
    <property type="match status" value="1"/>
</dbReference>
<dbReference type="InterPro" id="IPR029058">
    <property type="entry name" value="AB_hydrolase_fold"/>
</dbReference>
<dbReference type="PANTHER" id="PTHR11487:SF0">
    <property type="entry name" value="S-ACYL FATTY ACID SYNTHASE THIOESTERASE, MEDIUM CHAIN"/>
    <property type="match status" value="1"/>
</dbReference>
<evidence type="ECO:0000313" key="4">
    <source>
        <dbReference type="Proteomes" id="UP000287188"/>
    </source>
</evidence>
<dbReference type="InterPro" id="IPR001031">
    <property type="entry name" value="Thioesterase"/>
</dbReference>
<feature type="domain" description="Thioesterase" evidence="2">
    <location>
        <begin position="2"/>
        <end position="92"/>
    </location>
</feature>
<dbReference type="Pfam" id="PF00975">
    <property type="entry name" value="Thioesterase"/>
    <property type="match status" value="1"/>
</dbReference>
<dbReference type="InterPro" id="IPR012223">
    <property type="entry name" value="TEII"/>
</dbReference>
<dbReference type="PANTHER" id="PTHR11487">
    <property type="entry name" value="THIOESTERASE"/>
    <property type="match status" value="1"/>
</dbReference>
<dbReference type="AlphaFoldDB" id="A0A402AVI3"/>
<organism evidence="3 4">
    <name type="scientific">Dictyobacter kobayashii</name>
    <dbReference type="NCBI Taxonomy" id="2014872"/>
    <lineage>
        <taxon>Bacteria</taxon>
        <taxon>Bacillati</taxon>
        <taxon>Chloroflexota</taxon>
        <taxon>Ktedonobacteria</taxon>
        <taxon>Ktedonobacterales</taxon>
        <taxon>Dictyobacteraceae</taxon>
        <taxon>Dictyobacter</taxon>
    </lineage>
</organism>
<gene>
    <name evidence="3" type="ORF">KDK_68850</name>
</gene>
<evidence type="ECO:0000256" key="1">
    <source>
        <dbReference type="ARBA" id="ARBA00007169"/>
    </source>
</evidence>
<comment type="caution">
    <text evidence="3">The sequence shown here is derived from an EMBL/GenBank/DDBJ whole genome shotgun (WGS) entry which is preliminary data.</text>
</comment>
<dbReference type="Proteomes" id="UP000287188">
    <property type="component" value="Unassembled WGS sequence"/>
</dbReference>
<proteinExistence type="inferred from homology"/>
<sequence length="105" mass="12264">MQEEILQNTEMMELILPILRADFTICETYTYTQRPPFTCPITAIGGRLDQEVQRQHLIAWQEQTSGPFHFQDFAGNHFFLQTEQDALFSFLTSELKPYLPSSHTH</sequence>
<reference evidence="4" key="1">
    <citation type="submission" date="2018-12" db="EMBL/GenBank/DDBJ databases">
        <title>Tengunoibacter tsumagoiensis gen. nov., sp. nov., Dictyobacter kobayashii sp. nov., D. alpinus sp. nov., and D. joshuensis sp. nov. and description of Dictyobacteraceae fam. nov. within the order Ktedonobacterales isolated from Tengu-no-mugimeshi.</title>
        <authorList>
            <person name="Wang C.M."/>
            <person name="Zheng Y."/>
            <person name="Sakai Y."/>
            <person name="Toyoda A."/>
            <person name="Minakuchi Y."/>
            <person name="Abe K."/>
            <person name="Yokota A."/>
            <person name="Yabe S."/>
        </authorList>
    </citation>
    <scope>NUCLEOTIDE SEQUENCE [LARGE SCALE GENOMIC DNA]</scope>
    <source>
        <strain evidence="4">Uno11</strain>
    </source>
</reference>
<evidence type="ECO:0000259" key="2">
    <source>
        <dbReference type="Pfam" id="PF00975"/>
    </source>
</evidence>
<dbReference type="Gene3D" id="3.40.50.1820">
    <property type="entry name" value="alpha/beta hydrolase"/>
    <property type="match status" value="1"/>
</dbReference>
<keyword evidence="4" id="KW-1185">Reference proteome</keyword>
<dbReference type="EMBL" id="BIFS01000002">
    <property type="protein sequence ID" value="GCE23085.1"/>
    <property type="molecule type" value="Genomic_DNA"/>
</dbReference>
<name>A0A402AVI3_9CHLR</name>
<evidence type="ECO:0000313" key="3">
    <source>
        <dbReference type="EMBL" id="GCE23085.1"/>
    </source>
</evidence>
<protein>
    <recommendedName>
        <fullName evidence="2">Thioesterase domain-containing protein</fullName>
    </recommendedName>
</protein>
<dbReference type="GO" id="GO:0008610">
    <property type="term" value="P:lipid biosynthetic process"/>
    <property type="evidence" value="ECO:0007669"/>
    <property type="project" value="TreeGrafter"/>
</dbReference>
<comment type="similarity">
    <text evidence="1">Belongs to the thioesterase family.</text>
</comment>
<accession>A0A402AVI3</accession>